<dbReference type="PANTHER" id="PTHR12905">
    <property type="entry name" value="METALLOPHOSPHOESTERASE"/>
    <property type="match status" value="1"/>
</dbReference>
<dbReference type="Proteomes" id="UP001642406">
    <property type="component" value="Unassembled WGS sequence"/>
</dbReference>
<evidence type="ECO:0000313" key="2">
    <source>
        <dbReference type="Proteomes" id="UP001642406"/>
    </source>
</evidence>
<gene>
    <name evidence="1" type="ORF">SBRCBS47491_008313</name>
</gene>
<proteinExistence type="predicted"/>
<dbReference type="InterPro" id="IPR029052">
    <property type="entry name" value="Metallo-depent_PP-like"/>
</dbReference>
<name>A0ABP0CMZ0_9PEZI</name>
<reference evidence="1 2" key="1">
    <citation type="submission" date="2024-01" db="EMBL/GenBank/DDBJ databases">
        <authorList>
            <person name="Allen C."/>
            <person name="Tagirdzhanova G."/>
        </authorList>
    </citation>
    <scope>NUCLEOTIDE SEQUENCE [LARGE SCALE GENOMIC DNA]</scope>
</reference>
<protein>
    <submittedName>
        <fullName evidence="1">Uncharacterized protein</fullName>
    </submittedName>
</protein>
<organism evidence="1 2">
    <name type="scientific">Sporothrix bragantina</name>
    <dbReference type="NCBI Taxonomy" id="671064"/>
    <lineage>
        <taxon>Eukaryota</taxon>
        <taxon>Fungi</taxon>
        <taxon>Dikarya</taxon>
        <taxon>Ascomycota</taxon>
        <taxon>Pezizomycotina</taxon>
        <taxon>Sordariomycetes</taxon>
        <taxon>Sordariomycetidae</taxon>
        <taxon>Ophiostomatales</taxon>
        <taxon>Ophiostomataceae</taxon>
        <taxon>Sporothrix</taxon>
    </lineage>
</organism>
<accession>A0ABP0CMZ0</accession>
<dbReference type="Gene3D" id="3.60.21.10">
    <property type="match status" value="1"/>
</dbReference>
<dbReference type="SUPFAM" id="SSF56300">
    <property type="entry name" value="Metallo-dependent phosphatases"/>
    <property type="match status" value="1"/>
</dbReference>
<dbReference type="PANTHER" id="PTHR12905:SF16">
    <property type="entry name" value="SER_THR PROTEIN PHOSPHATASE FAMILY PROTEIN (AFU_ORTHOLOGUE AFUA_1G06000)"/>
    <property type="match status" value="1"/>
</dbReference>
<dbReference type="InterPro" id="IPR051693">
    <property type="entry name" value="UPF0046_metallophosphoest"/>
</dbReference>
<comment type="caution">
    <text evidence="1">The sequence shown here is derived from an EMBL/GenBank/DDBJ whole genome shotgun (WGS) entry which is preliminary data.</text>
</comment>
<evidence type="ECO:0000313" key="1">
    <source>
        <dbReference type="EMBL" id="CAK7232559.1"/>
    </source>
</evidence>
<dbReference type="EMBL" id="CAWUHC010000105">
    <property type="protein sequence ID" value="CAK7232559.1"/>
    <property type="molecule type" value="Genomic_DNA"/>
</dbReference>
<keyword evidence="2" id="KW-1185">Reference proteome</keyword>
<sequence>MNPSPVLPATRRGSHGELVRAVAWLEKTDFQCKVVVAERNRAMGCKGLQQALRRVRPRLSVCGHVHEGRGAEWVRWNSEDGAIVERWDDPGSGKGNKKISLISPTARAGKQSLKASGVAAGGNGGGWDTCIVNGAIAATNYPHIGGKRFNKPIVVDLELPVWRESTE</sequence>